<name>A0A016T0J6_9BILA</name>
<protein>
    <submittedName>
        <fullName evidence="1">Uncharacterized protein</fullName>
    </submittedName>
</protein>
<accession>A0A016T0J6</accession>
<dbReference type="Proteomes" id="UP000024635">
    <property type="component" value="Unassembled WGS sequence"/>
</dbReference>
<comment type="caution">
    <text evidence="1">The sequence shown here is derived from an EMBL/GenBank/DDBJ whole genome shotgun (WGS) entry which is preliminary data.</text>
</comment>
<sequence length="67" mass="7882">MVPFSDVLADDYVIQLLYLNEIYIDRFVLHYVINLLDLSFKCTLIRLFIMCTTIDDIYLHGSFSLSD</sequence>
<keyword evidence="2" id="KW-1185">Reference proteome</keyword>
<dbReference type="AlphaFoldDB" id="A0A016T0J6"/>
<dbReference type="EMBL" id="JARK01001488">
    <property type="protein sequence ID" value="EYB96250.1"/>
    <property type="molecule type" value="Genomic_DNA"/>
</dbReference>
<evidence type="ECO:0000313" key="1">
    <source>
        <dbReference type="EMBL" id="EYB96250.1"/>
    </source>
</evidence>
<reference evidence="2" key="1">
    <citation type="journal article" date="2015" name="Nat. Genet.">
        <title>The genome and transcriptome of the zoonotic hookworm Ancylostoma ceylanicum identify infection-specific gene families.</title>
        <authorList>
            <person name="Schwarz E.M."/>
            <person name="Hu Y."/>
            <person name="Antoshechkin I."/>
            <person name="Miller M.M."/>
            <person name="Sternberg P.W."/>
            <person name="Aroian R.V."/>
        </authorList>
    </citation>
    <scope>NUCLEOTIDE SEQUENCE</scope>
    <source>
        <strain evidence="2">HY135</strain>
    </source>
</reference>
<organism evidence="1 2">
    <name type="scientific">Ancylostoma ceylanicum</name>
    <dbReference type="NCBI Taxonomy" id="53326"/>
    <lineage>
        <taxon>Eukaryota</taxon>
        <taxon>Metazoa</taxon>
        <taxon>Ecdysozoa</taxon>
        <taxon>Nematoda</taxon>
        <taxon>Chromadorea</taxon>
        <taxon>Rhabditida</taxon>
        <taxon>Rhabditina</taxon>
        <taxon>Rhabditomorpha</taxon>
        <taxon>Strongyloidea</taxon>
        <taxon>Ancylostomatidae</taxon>
        <taxon>Ancylostomatinae</taxon>
        <taxon>Ancylostoma</taxon>
    </lineage>
</organism>
<evidence type="ECO:0000313" key="2">
    <source>
        <dbReference type="Proteomes" id="UP000024635"/>
    </source>
</evidence>
<proteinExistence type="predicted"/>
<gene>
    <name evidence="1" type="primary">Acey_s0152.g2886</name>
    <name evidence="1" type="ORF">Y032_0152g2886</name>
</gene>